<dbReference type="GO" id="GO:0009927">
    <property type="term" value="F:histidine phosphotransfer kinase activity"/>
    <property type="evidence" value="ECO:0007669"/>
    <property type="project" value="TreeGrafter"/>
</dbReference>
<keyword evidence="3" id="KW-0597">Phosphoprotein</keyword>
<evidence type="ECO:0000259" key="8">
    <source>
        <dbReference type="PROSITE" id="PS50113"/>
    </source>
</evidence>
<keyword evidence="4" id="KW-0808">Transferase</keyword>
<evidence type="ECO:0000256" key="2">
    <source>
        <dbReference type="ARBA" id="ARBA00012438"/>
    </source>
</evidence>
<dbReference type="GO" id="GO:0005886">
    <property type="term" value="C:plasma membrane"/>
    <property type="evidence" value="ECO:0007669"/>
    <property type="project" value="TreeGrafter"/>
</dbReference>
<dbReference type="Pfam" id="PF00512">
    <property type="entry name" value="HisKA"/>
    <property type="match status" value="1"/>
</dbReference>
<dbReference type="InterPro" id="IPR036097">
    <property type="entry name" value="HisK_dim/P_sf"/>
</dbReference>
<dbReference type="AlphaFoldDB" id="A0A4P6JS30"/>
<keyword evidence="5" id="KW-0418">Kinase</keyword>
<keyword evidence="10" id="KW-1185">Reference proteome</keyword>
<dbReference type="SMART" id="SM00091">
    <property type="entry name" value="PAS"/>
    <property type="match status" value="3"/>
</dbReference>
<dbReference type="EMBL" id="CP035758">
    <property type="protein sequence ID" value="QBD78123.1"/>
    <property type="molecule type" value="Genomic_DNA"/>
</dbReference>
<dbReference type="Pfam" id="PF02518">
    <property type="entry name" value="HATPase_c"/>
    <property type="match status" value="1"/>
</dbReference>
<sequence length="918" mass="102099">MELGQAEQLEYILGRVSVGVAILDSSDFRVSYANAYLRSLLGAQWRDKDIVGQAVNDVLPEAVSRVALPLLERVALSGERLQFYDIPYEGFLEVRGRTYWQITLERSPNSLNLQSQTKRQEASTLLITIEEVTERVRSHVHLNAIHHISSAIASASALPLVLDRILEALQELVGSKRCAIFLAEQPEPDVEALLMEGDRASGVSKLPRRAIIAAQKGVHPLSQSWHPLIDQHTLLGRVIARGRTIIVTDTHTMQDVELPQLVYKGEPRRPGSVLCVPIFETYPAAGKQNTQPVEIDGIEHKRTVLGTIEVYHRRARGFPAEEVELLERFAMQAGLAIQNARLFRSIERWARAASRNAHQKDNIMQAIPDGIVIYDPRWRVAAANPAARALLGWGDDILGLSLAQAMRRSSMHFLSDDFTRVPDIRAELEQRALAGQVDELKVRGADDRDYTLRCSYTPIRDEVGDIFAFIVIYHDITEVSAARERIEAEVVARTAELAQRNAALQQARDAQALTSARMELLLKHLPSGVVLVNAQDNAIIVINERAVQILQDMGAPLEPRDDSAEAVKQAVGLNCEELVRQLNLYGPSGSLVPYDERPLHRVLTQGKANAAELHTTTVDGQMIYLFVNSAPLYSADGNVTSAILVLHDITAIKAVERARDDFFTTMAHELKTPLANIRAHLSALLAEDLQWSAKEQYEFLRTADEQVERLVGMVNHFLDASRVEAGALRLELEPILIPEMLEDLQERLEALISTSGRQLQITQPAQLPAVLADYELIMSVLSNLLSNAFRYAPEGDKVFLEIEPVFNGAVRKPVGVTMRVTDRGPGMTWEQQRQIFTRFSTFAAMNRPALDRPGQPAAERRRRGARWSPATGLGLYISRGIIEAHGSALKLKSNPGQGASFSFTLPVFVGKQRQNNQE</sequence>
<dbReference type="InterPro" id="IPR029016">
    <property type="entry name" value="GAF-like_dom_sf"/>
</dbReference>
<evidence type="ECO:0000313" key="10">
    <source>
        <dbReference type="Proteomes" id="UP000290365"/>
    </source>
</evidence>
<feature type="domain" description="Histidine kinase" evidence="7">
    <location>
        <begin position="665"/>
        <end position="909"/>
    </location>
</feature>
<dbReference type="GO" id="GO:0000155">
    <property type="term" value="F:phosphorelay sensor kinase activity"/>
    <property type="evidence" value="ECO:0007669"/>
    <property type="project" value="InterPro"/>
</dbReference>
<dbReference type="Pfam" id="PF13426">
    <property type="entry name" value="PAS_9"/>
    <property type="match status" value="1"/>
</dbReference>
<dbReference type="InterPro" id="IPR035965">
    <property type="entry name" value="PAS-like_dom_sf"/>
</dbReference>
<comment type="catalytic activity">
    <reaction evidence="1">
        <text>ATP + protein L-histidine = ADP + protein N-phospho-L-histidine.</text>
        <dbReference type="EC" id="2.7.13.3"/>
    </reaction>
</comment>
<dbReference type="InterPro" id="IPR003018">
    <property type="entry name" value="GAF"/>
</dbReference>
<organism evidence="9 10">
    <name type="scientific">Ktedonosporobacter rubrisoli</name>
    <dbReference type="NCBI Taxonomy" id="2509675"/>
    <lineage>
        <taxon>Bacteria</taxon>
        <taxon>Bacillati</taxon>
        <taxon>Chloroflexota</taxon>
        <taxon>Ktedonobacteria</taxon>
        <taxon>Ktedonobacterales</taxon>
        <taxon>Ktedonosporobacteraceae</taxon>
        <taxon>Ktedonosporobacter</taxon>
    </lineage>
</organism>
<dbReference type="Gene3D" id="1.10.287.130">
    <property type="match status" value="1"/>
</dbReference>
<evidence type="ECO:0000256" key="6">
    <source>
        <dbReference type="ARBA" id="ARBA00023012"/>
    </source>
</evidence>
<dbReference type="Pfam" id="PF08448">
    <property type="entry name" value="PAS_4"/>
    <property type="match status" value="1"/>
</dbReference>
<dbReference type="Proteomes" id="UP000290365">
    <property type="component" value="Chromosome"/>
</dbReference>
<dbReference type="InterPro" id="IPR004358">
    <property type="entry name" value="Sig_transdc_His_kin-like_C"/>
</dbReference>
<dbReference type="SUPFAM" id="SSF47384">
    <property type="entry name" value="Homodimeric domain of signal transducing histidine kinase"/>
    <property type="match status" value="1"/>
</dbReference>
<reference evidence="9 10" key="1">
    <citation type="submission" date="2019-01" db="EMBL/GenBank/DDBJ databases">
        <title>Ktedonosporobacter rubrisoli SCAWS-G2.</title>
        <authorList>
            <person name="Huang Y."/>
            <person name="Yan B."/>
        </authorList>
    </citation>
    <scope>NUCLEOTIDE SEQUENCE [LARGE SCALE GENOMIC DNA]</scope>
    <source>
        <strain evidence="9 10">SCAWS-G2</strain>
    </source>
</reference>
<dbReference type="PANTHER" id="PTHR43047:SF72">
    <property type="entry name" value="OSMOSENSING HISTIDINE PROTEIN KINASE SLN1"/>
    <property type="match status" value="1"/>
</dbReference>
<feature type="domain" description="PAC" evidence="8">
    <location>
        <begin position="436"/>
        <end position="488"/>
    </location>
</feature>
<accession>A0A4P6JS30</accession>
<dbReference type="Pfam" id="PF01590">
    <property type="entry name" value="GAF"/>
    <property type="match status" value="1"/>
</dbReference>
<dbReference type="OrthoDB" id="135069at2"/>
<evidence type="ECO:0000256" key="5">
    <source>
        <dbReference type="ARBA" id="ARBA00022777"/>
    </source>
</evidence>
<dbReference type="InterPro" id="IPR005467">
    <property type="entry name" value="His_kinase_dom"/>
</dbReference>
<dbReference type="InterPro" id="IPR003661">
    <property type="entry name" value="HisK_dim/P_dom"/>
</dbReference>
<dbReference type="PROSITE" id="PS50109">
    <property type="entry name" value="HIS_KIN"/>
    <property type="match status" value="1"/>
</dbReference>
<dbReference type="EC" id="2.7.13.3" evidence="2"/>
<dbReference type="SUPFAM" id="SSF55785">
    <property type="entry name" value="PYP-like sensor domain (PAS domain)"/>
    <property type="match status" value="3"/>
</dbReference>
<dbReference type="RefSeq" id="WP_129889176.1">
    <property type="nucleotide sequence ID" value="NZ_CP035758.1"/>
</dbReference>
<name>A0A4P6JS30_KTERU</name>
<dbReference type="SUPFAM" id="SSF55874">
    <property type="entry name" value="ATPase domain of HSP90 chaperone/DNA topoisomerase II/histidine kinase"/>
    <property type="match status" value="1"/>
</dbReference>
<dbReference type="SMART" id="SM00065">
    <property type="entry name" value="GAF"/>
    <property type="match status" value="1"/>
</dbReference>
<dbReference type="Gene3D" id="3.30.450.20">
    <property type="entry name" value="PAS domain"/>
    <property type="match status" value="3"/>
</dbReference>
<dbReference type="PANTHER" id="PTHR43047">
    <property type="entry name" value="TWO-COMPONENT HISTIDINE PROTEIN KINASE"/>
    <property type="match status" value="1"/>
</dbReference>
<gene>
    <name evidence="9" type="ORF">EPA93_19830</name>
</gene>
<dbReference type="InterPro" id="IPR000014">
    <property type="entry name" value="PAS"/>
</dbReference>
<evidence type="ECO:0000256" key="1">
    <source>
        <dbReference type="ARBA" id="ARBA00000085"/>
    </source>
</evidence>
<feature type="domain" description="PAC" evidence="8">
    <location>
        <begin position="609"/>
        <end position="661"/>
    </location>
</feature>
<evidence type="ECO:0000256" key="3">
    <source>
        <dbReference type="ARBA" id="ARBA00022553"/>
    </source>
</evidence>
<dbReference type="Gene3D" id="3.30.450.40">
    <property type="match status" value="1"/>
</dbReference>
<dbReference type="PRINTS" id="PR00344">
    <property type="entry name" value="BCTRLSENSOR"/>
</dbReference>
<dbReference type="CDD" id="cd00082">
    <property type="entry name" value="HisKA"/>
    <property type="match status" value="1"/>
</dbReference>
<evidence type="ECO:0000259" key="7">
    <source>
        <dbReference type="PROSITE" id="PS50109"/>
    </source>
</evidence>
<protein>
    <recommendedName>
        <fullName evidence="2">histidine kinase</fullName>
        <ecNumber evidence="2">2.7.13.3</ecNumber>
    </recommendedName>
</protein>
<dbReference type="Gene3D" id="3.30.565.10">
    <property type="entry name" value="Histidine kinase-like ATPase, C-terminal domain"/>
    <property type="match status" value="1"/>
</dbReference>
<dbReference type="KEGG" id="kbs:EPA93_19830"/>
<dbReference type="SMART" id="SM00387">
    <property type="entry name" value="HATPase_c"/>
    <property type="match status" value="1"/>
</dbReference>
<dbReference type="InterPro" id="IPR000700">
    <property type="entry name" value="PAS-assoc_C"/>
</dbReference>
<dbReference type="CDD" id="cd00130">
    <property type="entry name" value="PAS"/>
    <property type="match status" value="2"/>
</dbReference>
<dbReference type="SUPFAM" id="SSF55781">
    <property type="entry name" value="GAF domain-like"/>
    <property type="match status" value="1"/>
</dbReference>
<dbReference type="InterPro" id="IPR003594">
    <property type="entry name" value="HATPase_dom"/>
</dbReference>
<evidence type="ECO:0000313" key="9">
    <source>
        <dbReference type="EMBL" id="QBD78123.1"/>
    </source>
</evidence>
<dbReference type="InterPro" id="IPR036890">
    <property type="entry name" value="HATPase_C_sf"/>
</dbReference>
<evidence type="ECO:0000256" key="4">
    <source>
        <dbReference type="ARBA" id="ARBA00022679"/>
    </source>
</evidence>
<proteinExistence type="predicted"/>
<dbReference type="PROSITE" id="PS50113">
    <property type="entry name" value="PAC"/>
    <property type="match status" value="2"/>
</dbReference>
<dbReference type="InterPro" id="IPR013656">
    <property type="entry name" value="PAS_4"/>
</dbReference>
<dbReference type="SMART" id="SM00388">
    <property type="entry name" value="HisKA"/>
    <property type="match status" value="1"/>
</dbReference>
<keyword evidence="6" id="KW-0902">Two-component regulatory system</keyword>